<name>A0A0S3EVX4_9SPHN</name>
<organism evidence="1 2">
    <name type="scientific">Sphingobium baderi</name>
    <dbReference type="NCBI Taxonomy" id="1332080"/>
    <lineage>
        <taxon>Bacteria</taxon>
        <taxon>Pseudomonadati</taxon>
        <taxon>Pseudomonadota</taxon>
        <taxon>Alphaproteobacteria</taxon>
        <taxon>Sphingomonadales</taxon>
        <taxon>Sphingomonadaceae</taxon>
        <taxon>Sphingobium</taxon>
    </lineage>
</organism>
<gene>
    <name evidence="1" type="ORF">ATN00_03910</name>
</gene>
<dbReference type="STRING" id="1332080.ATN00_03910"/>
<proteinExistence type="predicted"/>
<accession>A0A0S3EVX4</accession>
<dbReference type="Proteomes" id="UP000056968">
    <property type="component" value="Chromosome"/>
</dbReference>
<evidence type="ECO:0000313" key="1">
    <source>
        <dbReference type="EMBL" id="ALR19582.1"/>
    </source>
</evidence>
<keyword evidence="2" id="KW-1185">Reference proteome</keyword>
<protein>
    <submittedName>
        <fullName evidence="1">Uncharacterized protein</fullName>
    </submittedName>
</protein>
<dbReference type="EMBL" id="CP013264">
    <property type="protein sequence ID" value="ALR19582.1"/>
    <property type="molecule type" value="Genomic_DNA"/>
</dbReference>
<reference evidence="1 2" key="1">
    <citation type="submission" date="2015-11" db="EMBL/GenBank/DDBJ databases">
        <title>A Two-component Flavoprotein Monooxygenase System MeaXY Responsible for para-Hydroxylation of 2-Methyl-6-ethylaniline and 2,6-Diethylaniline in Sphingobium baderi DE-13.</title>
        <authorList>
            <person name="Cheng M."/>
            <person name="Meng Q."/>
            <person name="Yang Y."/>
            <person name="Chu C."/>
            <person name="Yan X."/>
            <person name="He J."/>
            <person name="Li S."/>
        </authorList>
    </citation>
    <scope>NUCLEOTIDE SEQUENCE [LARGE SCALE GENOMIC DNA]</scope>
    <source>
        <strain evidence="1 2">DE-13</strain>
    </source>
</reference>
<sequence>MAGIAGTQAKITWFMGSKTLHGPEGRLCLKGLAARPLMEMAVFPLLKVTMARHADASGS</sequence>
<dbReference type="KEGG" id="sbd:ATN00_03910"/>
<evidence type="ECO:0000313" key="2">
    <source>
        <dbReference type="Proteomes" id="UP000056968"/>
    </source>
</evidence>
<dbReference type="AlphaFoldDB" id="A0A0S3EVX4"/>